<keyword evidence="4" id="KW-0560">Oxidoreductase</keyword>
<gene>
    <name evidence="6" type="primary">solA</name>
    <name evidence="6" type="ORF">MAE02_33490</name>
</gene>
<evidence type="ECO:0000256" key="1">
    <source>
        <dbReference type="ARBA" id="ARBA00001974"/>
    </source>
</evidence>
<dbReference type="PANTHER" id="PTHR10961:SF7">
    <property type="entry name" value="FAD DEPENDENT OXIDOREDUCTASE DOMAIN-CONTAINING PROTEIN"/>
    <property type="match status" value="1"/>
</dbReference>
<evidence type="ECO:0000256" key="3">
    <source>
        <dbReference type="ARBA" id="ARBA00022827"/>
    </source>
</evidence>
<evidence type="ECO:0000259" key="5">
    <source>
        <dbReference type="Pfam" id="PF01266"/>
    </source>
</evidence>
<dbReference type="Proteomes" id="UP000321085">
    <property type="component" value="Unassembled WGS sequence"/>
</dbReference>
<keyword evidence="2" id="KW-0285">Flavoprotein</keyword>
<comment type="cofactor">
    <cofactor evidence="1">
        <name>FAD</name>
        <dbReference type="ChEBI" id="CHEBI:57692"/>
    </cofactor>
</comment>
<protein>
    <submittedName>
        <fullName evidence="6">N-methyltryptophan oxidase</fullName>
    </submittedName>
</protein>
<dbReference type="NCBIfam" id="NF008425">
    <property type="entry name" value="PRK11259.1"/>
    <property type="match status" value="1"/>
</dbReference>
<dbReference type="Gene3D" id="3.50.50.60">
    <property type="entry name" value="FAD/NAD(P)-binding domain"/>
    <property type="match status" value="1"/>
</dbReference>
<dbReference type="EMBL" id="BJYU01000046">
    <property type="protein sequence ID" value="GEO15653.1"/>
    <property type="molecule type" value="Genomic_DNA"/>
</dbReference>
<accession>A0A512BUJ0</accession>
<dbReference type="PANTHER" id="PTHR10961">
    <property type="entry name" value="PEROXISOMAL SARCOSINE OXIDASE"/>
    <property type="match status" value="1"/>
</dbReference>
<organism evidence="6 7">
    <name type="scientific">Microvirga aerophila</name>
    <dbReference type="NCBI Taxonomy" id="670291"/>
    <lineage>
        <taxon>Bacteria</taxon>
        <taxon>Pseudomonadati</taxon>
        <taxon>Pseudomonadota</taxon>
        <taxon>Alphaproteobacteria</taxon>
        <taxon>Hyphomicrobiales</taxon>
        <taxon>Methylobacteriaceae</taxon>
        <taxon>Microvirga</taxon>
    </lineage>
</organism>
<keyword evidence="3" id="KW-0274">FAD</keyword>
<dbReference type="Pfam" id="PF01266">
    <property type="entry name" value="DAO"/>
    <property type="match status" value="1"/>
</dbReference>
<dbReference type="InterPro" id="IPR036188">
    <property type="entry name" value="FAD/NAD-bd_sf"/>
</dbReference>
<dbReference type="SUPFAM" id="SSF54373">
    <property type="entry name" value="FAD-linked reductases, C-terminal domain"/>
    <property type="match status" value="1"/>
</dbReference>
<sequence>MKSFDTIVIGVGGMGSATLWHLARQGQKVLGIERFDLGHGMGSSHGVNRIIRLAYFEHPNYVPLLRRAYELWRETERLWGEQLLFVTGGIDASLEGSRIVQGALAACREHDLPHEVLTARETNRRFPGYQLADDYAVVYQPDAGFVASERAILAHTSLAIGAGAQVHAREQVIAIEPANGRVVVVTDRDRYEAGRVVVSAGSWISDLVPALKTKAVPERQVLGWFLPQKPEHFRPDVFPVSNIESTVGHFYQFPTWGIPGFKIGLYHHLHETGHADTLSREPTEADEEVLRRGIRHMFPDADGPTLRLAACLFTNTPDEHFVIDTLPGVPEVIVASPCSGHGFKFASVIGEVLADLAIKGSSRLDLSLFGIERFEGA</sequence>
<dbReference type="InterPro" id="IPR006076">
    <property type="entry name" value="FAD-dep_OxRdtase"/>
</dbReference>
<evidence type="ECO:0000313" key="6">
    <source>
        <dbReference type="EMBL" id="GEO15653.1"/>
    </source>
</evidence>
<evidence type="ECO:0000256" key="4">
    <source>
        <dbReference type="ARBA" id="ARBA00023002"/>
    </source>
</evidence>
<comment type="caution">
    <text evidence="6">The sequence shown here is derived from an EMBL/GenBank/DDBJ whole genome shotgun (WGS) entry which is preliminary data.</text>
</comment>
<evidence type="ECO:0000256" key="2">
    <source>
        <dbReference type="ARBA" id="ARBA00022630"/>
    </source>
</evidence>
<dbReference type="InterPro" id="IPR045170">
    <property type="entry name" value="MTOX"/>
</dbReference>
<evidence type="ECO:0000313" key="7">
    <source>
        <dbReference type="Proteomes" id="UP000321085"/>
    </source>
</evidence>
<dbReference type="Gene3D" id="3.30.9.10">
    <property type="entry name" value="D-Amino Acid Oxidase, subunit A, domain 2"/>
    <property type="match status" value="1"/>
</dbReference>
<dbReference type="OrthoDB" id="9806257at2"/>
<dbReference type="AlphaFoldDB" id="A0A512BUJ0"/>
<dbReference type="GO" id="GO:0050660">
    <property type="term" value="F:flavin adenine dinucleotide binding"/>
    <property type="evidence" value="ECO:0007669"/>
    <property type="project" value="InterPro"/>
</dbReference>
<dbReference type="SUPFAM" id="SSF51905">
    <property type="entry name" value="FAD/NAD(P)-binding domain"/>
    <property type="match status" value="1"/>
</dbReference>
<dbReference type="GO" id="GO:0008115">
    <property type="term" value="F:sarcosine oxidase activity"/>
    <property type="evidence" value="ECO:0007669"/>
    <property type="project" value="TreeGrafter"/>
</dbReference>
<reference evidence="6 7" key="1">
    <citation type="submission" date="2019-07" db="EMBL/GenBank/DDBJ databases">
        <title>Whole genome shotgun sequence of Microvirga aerophila NBRC 106136.</title>
        <authorList>
            <person name="Hosoyama A."/>
            <person name="Uohara A."/>
            <person name="Ohji S."/>
            <person name="Ichikawa N."/>
        </authorList>
    </citation>
    <scope>NUCLEOTIDE SEQUENCE [LARGE SCALE GENOMIC DNA]</scope>
    <source>
        <strain evidence="6 7">NBRC 106136</strain>
    </source>
</reference>
<keyword evidence="7" id="KW-1185">Reference proteome</keyword>
<name>A0A512BUJ0_9HYPH</name>
<proteinExistence type="predicted"/>
<feature type="domain" description="FAD dependent oxidoreductase" evidence="5">
    <location>
        <begin position="5"/>
        <end position="356"/>
    </location>
</feature>